<comment type="caution">
    <text evidence="7">The sequence shown here is derived from an EMBL/GenBank/DDBJ whole genome shotgun (WGS) entry which is preliminary data.</text>
</comment>
<dbReference type="Gene3D" id="3.30.750.24">
    <property type="entry name" value="STAS domain"/>
    <property type="match status" value="2"/>
</dbReference>
<dbReference type="CDD" id="cd07042">
    <property type="entry name" value="STAS_SulP_like_sulfate_transporter"/>
    <property type="match status" value="2"/>
</dbReference>
<feature type="transmembrane region" description="Helical" evidence="5">
    <location>
        <begin position="292"/>
        <end position="312"/>
    </location>
</feature>
<feature type="domain" description="STAS" evidence="6">
    <location>
        <begin position="904"/>
        <end position="983"/>
    </location>
</feature>
<evidence type="ECO:0000256" key="4">
    <source>
        <dbReference type="ARBA" id="ARBA00023136"/>
    </source>
</evidence>
<dbReference type="InterPro" id="IPR001902">
    <property type="entry name" value="SLC26A/SulP_fam"/>
</dbReference>
<dbReference type="OMA" id="ASTKDYQ"/>
<feature type="transmembrane region" description="Helical" evidence="5">
    <location>
        <begin position="324"/>
        <end position="352"/>
    </location>
</feature>
<dbReference type="GO" id="GO:0055085">
    <property type="term" value="P:transmembrane transport"/>
    <property type="evidence" value="ECO:0007669"/>
    <property type="project" value="InterPro"/>
</dbReference>
<organism evidence="7 8">
    <name type="scientific">Orchesella cincta</name>
    <name type="common">Springtail</name>
    <name type="synonym">Podura cincta</name>
    <dbReference type="NCBI Taxonomy" id="48709"/>
    <lineage>
        <taxon>Eukaryota</taxon>
        <taxon>Metazoa</taxon>
        <taxon>Ecdysozoa</taxon>
        <taxon>Arthropoda</taxon>
        <taxon>Hexapoda</taxon>
        <taxon>Collembola</taxon>
        <taxon>Entomobryomorpha</taxon>
        <taxon>Entomobryoidea</taxon>
        <taxon>Orchesellidae</taxon>
        <taxon>Orchesellinae</taxon>
        <taxon>Orchesella</taxon>
    </lineage>
</organism>
<keyword evidence="8" id="KW-1185">Reference proteome</keyword>
<feature type="transmembrane region" description="Helical" evidence="5">
    <location>
        <begin position="511"/>
        <end position="533"/>
    </location>
</feature>
<dbReference type="InterPro" id="IPR011547">
    <property type="entry name" value="SLC26A/SulP_dom"/>
</dbReference>
<dbReference type="STRING" id="48709.A0A1D2NBD4"/>
<sequence length="1025" mass="112600">MKTQVVKTYSENSITPNSDPGVISRIPSSDYNEVGIDVGPGEGSTAEPKGAKMCCMELKKRGRDLCRNKFQKKNWERTFPVLKWSRSYTLQKLVSDFIAGLTVGLTKLQWIFKCLTKDSPKWDKFLWVISTSRNAIAITTCTILSASFSESNRPFTIVGNLEPGLPQFKPPPFSIYDNQTDTLHTFQDLIGEEFGTILIMTLLGLMGHITIAKAFAGSARVDASQEVLAIGIANLISSFFSSMPIAGSFSRTTVNAFSGAESPLGGLVTGSLVIFALIFLTPYFYYIPNASLASVVVASVIFMVDFRIWPMWRSKKADLLPWSLTFFTTLFVGLEYGILTGLAISAIFLLYYAARPRVKVLKGVTTLGSEFILVELDRSLTYPSVDYVTDSILKSANRWGDNTTPIVIDCHHIQFVDFTAAKALCDLAHDFKKADYNCIFWKVKPSVLRVMEGIMDNSHTRFVHCRAEYEMESLVDRVTVGLTVLPQALAYATVAGLPPIYGLYSSFVGPFIYILFGGTKAITIGPTAINSILTNKYTHGKTPEYAVFLTFITGLVTLLMAIFKLGFVANFISSPVISGFTSAVAITIVGTQVKALLGLHFEGEGFLPTVKGVIAHVHEIKLGDAILSLICCSTLLFLKFLQPIMGCLGCKNPKLDKVFWLVSTARSALIIFVAAIYAYYAVDPPFEIVRDIPPGIPAFKPPPFTIFEPADNTTHYLTDILKEEASALVVLPLLAVMGHITIAKAFAGTSRVDATQETLCIGISNMIGCFFSNYPIGGSFSRTTVNAMSGVESPMGGVYTGVMVLLALQFLTPYFYYIPKASLASVITCCVAFMVDPWILRPMWRSKKMDLIPLTLTFFVTLFVGLEFGIGVGLISSTLYLLYYSARPRVNILQGESSRGTRFVLVELDRSLTFPSVDYITYEITKAGLRFANATTPIVVDCHHIQFADYTAGEGMRDLVLRLNHNGLKVIFWKMKPSILKILVGVMSGTGARFIHCETETQVENLVDGVSGVTSNGIEISVDQS</sequence>
<reference evidence="7 8" key="1">
    <citation type="journal article" date="2016" name="Genome Biol. Evol.">
        <title>Gene Family Evolution Reflects Adaptation to Soil Environmental Stressors in the Genome of the Collembolan Orchesella cincta.</title>
        <authorList>
            <person name="Faddeeva-Vakhrusheva A."/>
            <person name="Derks M.F."/>
            <person name="Anvar S.Y."/>
            <person name="Agamennone V."/>
            <person name="Suring W."/>
            <person name="Smit S."/>
            <person name="van Straalen N.M."/>
            <person name="Roelofs D."/>
        </authorList>
    </citation>
    <scope>NUCLEOTIDE SEQUENCE [LARGE SCALE GENOMIC DNA]</scope>
    <source>
        <tissue evidence="7">Mixed pool</tissue>
    </source>
</reference>
<gene>
    <name evidence="7" type="ORF">Ocin01_04111</name>
</gene>
<proteinExistence type="predicted"/>
<feature type="transmembrane region" description="Helical" evidence="5">
    <location>
        <begin position="266"/>
        <end position="285"/>
    </location>
</feature>
<dbReference type="SUPFAM" id="SSF52091">
    <property type="entry name" value="SpoIIaa-like"/>
    <property type="match status" value="2"/>
</dbReference>
<evidence type="ECO:0000256" key="2">
    <source>
        <dbReference type="ARBA" id="ARBA00022692"/>
    </source>
</evidence>
<evidence type="ECO:0000256" key="5">
    <source>
        <dbReference type="SAM" id="Phobius"/>
    </source>
</evidence>
<dbReference type="GO" id="GO:0016020">
    <property type="term" value="C:membrane"/>
    <property type="evidence" value="ECO:0007669"/>
    <property type="project" value="UniProtKB-SubCell"/>
</dbReference>
<feature type="transmembrane region" description="Helical" evidence="5">
    <location>
        <begin position="852"/>
        <end position="883"/>
    </location>
</feature>
<evidence type="ECO:0000313" key="8">
    <source>
        <dbReference type="Proteomes" id="UP000094527"/>
    </source>
</evidence>
<feature type="transmembrane region" description="Helical" evidence="5">
    <location>
        <begin position="759"/>
        <end position="776"/>
    </location>
</feature>
<keyword evidence="4 5" id="KW-0472">Membrane</keyword>
<dbReference type="InterPro" id="IPR002645">
    <property type="entry name" value="STAS_dom"/>
</dbReference>
<dbReference type="Proteomes" id="UP000094527">
    <property type="component" value="Unassembled WGS sequence"/>
</dbReference>
<dbReference type="InterPro" id="IPR036513">
    <property type="entry name" value="STAS_dom_sf"/>
</dbReference>
<accession>A0A1D2NBD4</accession>
<evidence type="ECO:0000313" key="7">
    <source>
        <dbReference type="EMBL" id="ODN02562.1"/>
    </source>
</evidence>
<keyword evidence="3 5" id="KW-1133">Transmembrane helix</keyword>
<feature type="transmembrane region" description="Helical" evidence="5">
    <location>
        <begin position="823"/>
        <end position="840"/>
    </location>
</feature>
<name>A0A1D2NBD4_ORCCI</name>
<evidence type="ECO:0000256" key="1">
    <source>
        <dbReference type="ARBA" id="ARBA00004141"/>
    </source>
</evidence>
<feature type="transmembrane region" description="Helical" evidence="5">
    <location>
        <begin position="227"/>
        <end position="246"/>
    </location>
</feature>
<keyword evidence="2 5" id="KW-0812">Transmembrane</keyword>
<dbReference type="AlphaFoldDB" id="A0A1D2NBD4"/>
<evidence type="ECO:0000259" key="6">
    <source>
        <dbReference type="PROSITE" id="PS50801"/>
    </source>
</evidence>
<dbReference type="Pfam" id="PF00916">
    <property type="entry name" value="Sulfate_transp"/>
    <property type="match status" value="2"/>
</dbReference>
<dbReference type="OrthoDB" id="288203at2759"/>
<dbReference type="PANTHER" id="PTHR11814">
    <property type="entry name" value="SULFATE TRANSPORTER"/>
    <property type="match status" value="1"/>
</dbReference>
<feature type="transmembrane region" description="Helical" evidence="5">
    <location>
        <begin position="545"/>
        <end position="567"/>
    </location>
</feature>
<feature type="transmembrane region" description="Helical" evidence="5">
    <location>
        <begin position="796"/>
        <end position="816"/>
    </location>
</feature>
<evidence type="ECO:0000256" key="3">
    <source>
        <dbReference type="ARBA" id="ARBA00022989"/>
    </source>
</evidence>
<feature type="transmembrane region" description="Helical" evidence="5">
    <location>
        <begin position="194"/>
        <end position="215"/>
    </location>
</feature>
<comment type="subcellular location">
    <subcellularLocation>
        <location evidence="1">Membrane</location>
        <topology evidence="1">Multi-pass membrane protein</topology>
    </subcellularLocation>
</comment>
<feature type="transmembrane region" description="Helical" evidence="5">
    <location>
        <begin position="725"/>
        <end position="747"/>
    </location>
</feature>
<dbReference type="PROSITE" id="PS50801">
    <property type="entry name" value="STAS"/>
    <property type="match status" value="2"/>
</dbReference>
<feature type="domain" description="STAS" evidence="6">
    <location>
        <begin position="372"/>
        <end position="452"/>
    </location>
</feature>
<protein>
    <submittedName>
        <fullName evidence="7">Sodium-independent sulfate anion transporter</fullName>
    </submittedName>
</protein>
<dbReference type="Pfam" id="PF01740">
    <property type="entry name" value="STAS"/>
    <property type="match status" value="1"/>
</dbReference>
<feature type="transmembrane region" description="Helical" evidence="5">
    <location>
        <begin position="658"/>
        <end position="680"/>
    </location>
</feature>
<dbReference type="EMBL" id="LJIJ01000106">
    <property type="protein sequence ID" value="ODN02562.1"/>
    <property type="molecule type" value="Genomic_DNA"/>
</dbReference>